<sequence>MRPDSQSWAGRFFLALPFAPEAVRVLTLRNLWGVDQQFLSIDLARRFRSCRMLRRDSSAVRGQSHVGFPAVRTIVDHLVVLSNMTPNNISIFLPPTTNRYVLELHWQEGALAPLSCPVVIKNAAKVTDWVLILSSSNMRREPILPMTCFTTVSDILVTATPSLLAGGSLIVVGLEEILPDQIGGPPHVKGRRGDKTFTHFKSILKNAVVSAFYDEGSFDQVLQATRTMSKATWGSRGTLESWRRI</sequence>
<dbReference type="AlphaFoldDB" id="A0AAF1BR54"/>
<proteinExistence type="predicted"/>
<name>A0AAF1BR54_9TREE</name>
<dbReference type="Proteomes" id="UP000827549">
    <property type="component" value="Chromosome 4"/>
</dbReference>
<organism evidence="1 2">
    <name type="scientific">Vanrija pseudolonga</name>
    <dbReference type="NCBI Taxonomy" id="143232"/>
    <lineage>
        <taxon>Eukaryota</taxon>
        <taxon>Fungi</taxon>
        <taxon>Dikarya</taxon>
        <taxon>Basidiomycota</taxon>
        <taxon>Agaricomycotina</taxon>
        <taxon>Tremellomycetes</taxon>
        <taxon>Trichosporonales</taxon>
        <taxon>Trichosporonaceae</taxon>
        <taxon>Vanrija</taxon>
    </lineage>
</organism>
<gene>
    <name evidence="1" type="ORF">LOC62_04G005254</name>
</gene>
<dbReference type="GeneID" id="87808483"/>
<dbReference type="EMBL" id="CP086717">
    <property type="protein sequence ID" value="WOO81733.1"/>
    <property type="molecule type" value="Genomic_DNA"/>
</dbReference>
<evidence type="ECO:0000313" key="2">
    <source>
        <dbReference type="Proteomes" id="UP000827549"/>
    </source>
</evidence>
<accession>A0AAF1BR54</accession>
<evidence type="ECO:0000313" key="1">
    <source>
        <dbReference type="EMBL" id="WOO81733.1"/>
    </source>
</evidence>
<protein>
    <submittedName>
        <fullName evidence="1">Uncharacterized protein</fullName>
    </submittedName>
</protein>
<dbReference type="RefSeq" id="XP_062627765.1">
    <property type="nucleotide sequence ID" value="XM_062771781.1"/>
</dbReference>
<keyword evidence="2" id="KW-1185">Reference proteome</keyword>
<reference evidence="1" key="1">
    <citation type="submission" date="2023-10" db="EMBL/GenBank/DDBJ databases">
        <authorList>
            <person name="Noh H."/>
        </authorList>
    </citation>
    <scope>NUCLEOTIDE SEQUENCE</scope>
    <source>
        <strain evidence="1">DUCC4014</strain>
    </source>
</reference>